<evidence type="ECO:0000256" key="5">
    <source>
        <dbReference type="ARBA" id="ARBA00022490"/>
    </source>
</evidence>
<organism evidence="9 10">
    <name type="scientific">Rhizodiscina lignyota</name>
    <dbReference type="NCBI Taxonomy" id="1504668"/>
    <lineage>
        <taxon>Eukaryota</taxon>
        <taxon>Fungi</taxon>
        <taxon>Dikarya</taxon>
        <taxon>Ascomycota</taxon>
        <taxon>Pezizomycotina</taxon>
        <taxon>Dothideomycetes</taxon>
        <taxon>Pleosporomycetidae</taxon>
        <taxon>Aulographales</taxon>
        <taxon>Rhizodiscinaceae</taxon>
        <taxon>Rhizodiscina</taxon>
    </lineage>
</organism>
<evidence type="ECO:0000256" key="4">
    <source>
        <dbReference type="ARBA" id="ARBA00015492"/>
    </source>
</evidence>
<comment type="catalytic activity">
    <reaction evidence="7">
        <text>L-threonine + hydrogencarbonate + ATP = L-threonylcarbamoyladenylate + diphosphate + H2O</text>
        <dbReference type="Rhea" id="RHEA:36407"/>
        <dbReference type="ChEBI" id="CHEBI:15377"/>
        <dbReference type="ChEBI" id="CHEBI:17544"/>
        <dbReference type="ChEBI" id="CHEBI:30616"/>
        <dbReference type="ChEBI" id="CHEBI:33019"/>
        <dbReference type="ChEBI" id="CHEBI:57926"/>
        <dbReference type="ChEBI" id="CHEBI:73682"/>
        <dbReference type="EC" id="2.7.7.87"/>
    </reaction>
</comment>
<proteinExistence type="inferred from homology"/>
<comment type="caution">
    <text evidence="9">The sequence shown here is derived from an EMBL/GenBank/DDBJ whole genome shotgun (WGS) entry which is preliminary data.</text>
</comment>
<dbReference type="InterPro" id="IPR050156">
    <property type="entry name" value="TC-AMP_synthase_SUA5"/>
</dbReference>
<comment type="subcellular location">
    <subcellularLocation>
        <location evidence="1">Cytoplasm</location>
    </subcellularLocation>
</comment>
<dbReference type="EMBL" id="ML978129">
    <property type="protein sequence ID" value="KAF2096433.1"/>
    <property type="molecule type" value="Genomic_DNA"/>
</dbReference>
<name>A0A9P4M438_9PEZI</name>
<dbReference type="GO" id="GO:0005737">
    <property type="term" value="C:cytoplasm"/>
    <property type="evidence" value="ECO:0007669"/>
    <property type="project" value="UniProtKB-SubCell"/>
</dbReference>
<dbReference type="GO" id="GO:0061710">
    <property type="term" value="F:L-threonylcarbamoyladenylate synthase"/>
    <property type="evidence" value="ECO:0007669"/>
    <property type="project" value="UniProtKB-EC"/>
</dbReference>
<accession>A0A9P4M438</accession>
<evidence type="ECO:0000256" key="6">
    <source>
        <dbReference type="ARBA" id="ARBA00022679"/>
    </source>
</evidence>
<evidence type="ECO:0000256" key="2">
    <source>
        <dbReference type="ARBA" id="ARBA00007663"/>
    </source>
</evidence>
<dbReference type="AlphaFoldDB" id="A0A9P4M438"/>
<dbReference type="SUPFAM" id="SSF55821">
    <property type="entry name" value="YrdC/RibB"/>
    <property type="match status" value="1"/>
</dbReference>
<evidence type="ECO:0000256" key="7">
    <source>
        <dbReference type="ARBA" id="ARBA00048366"/>
    </source>
</evidence>
<dbReference type="PANTHER" id="PTHR17490">
    <property type="entry name" value="SUA5"/>
    <property type="match status" value="1"/>
</dbReference>
<dbReference type="PANTHER" id="PTHR17490:SF10">
    <property type="entry name" value="THREONYLCARBAMOYL-AMP SYNTHASE"/>
    <property type="match status" value="1"/>
</dbReference>
<keyword evidence="6" id="KW-0808">Transferase</keyword>
<comment type="similarity">
    <text evidence="2">Belongs to the SUA5 family.</text>
</comment>
<dbReference type="InterPro" id="IPR006070">
    <property type="entry name" value="Sua5-like_dom"/>
</dbReference>
<sequence length="246" mass="27163">MSKFAFKTYPQPGTRPDFKADAARVCDCLLSGGIAIVPTEQGYGLLASDPAAIERSFAAKQRKHGHPLGIIGNYGLSRQIHILPAERHEMVRVWNQEFDMSIGVVGPYRHDHPLLTSSLDEETLLKHTKSGTLGMFVGGSPILKEVVNLVLSKGRLVLGSSANLTGTGQKFRVEDVEDAVKDAVDIIIDYGLQRAHVYGVGSMNIDFENLKVLRFGSCYEMFRDYMSRFWDVELPEGPPVPCVPTQ</sequence>
<dbReference type="GO" id="GO:0003725">
    <property type="term" value="F:double-stranded RNA binding"/>
    <property type="evidence" value="ECO:0007669"/>
    <property type="project" value="InterPro"/>
</dbReference>
<dbReference type="InterPro" id="IPR017945">
    <property type="entry name" value="DHBP_synth_RibB-like_a/b_dom"/>
</dbReference>
<keyword evidence="10" id="KW-1185">Reference proteome</keyword>
<evidence type="ECO:0000259" key="8">
    <source>
        <dbReference type="PROSITE" id="PS51163"/>
    </source>
</evidence>
<evidence type="ECO:0000256" key="1">
    <source>
        <dbReference type="ARBA" id="ARBA00004496"/>
    </source>
</evidence>
<dbReference type="Proteomes" id="UP000799772">
    <property type="component" value="Unassembled WGS sequence"/>
</dbReference>
<dbReference type="OrthoDB" id="4664297at2759"/>
<dbReference type="PROSITE" id="PS51163">
    <property type="entry name" value="YRDC"/>
    <property type="match status" value="1"/>
</dbReference>
<evidence type="ECO:0000256" key="3">
    <source>
        <dbReference type="ARBA" id="ARBA00012584"/>
    </source>
</evidence>
<reference evidence="9" key="1">
    <citation type="journal article" date="2020" name="Stud. Mycol.">
        <title>101 Dothideomycetes genomes: a test case for predicting lifestyles and emergence of pathogens.</title>
        <authorList>
            <person name="Haridas S."/>
            <person name="Albert R."/>
            <person name="Binder M."/>
            <person name="Bloem J."/>
            <person name="Labutti K."/>
            <person name="Salamov A."/>
            <person name="Andreopoulos B."/>
            <person name="Baker S."/>
            <person name="Barry K."/>
            <person name="Bills G."/>
            <person name="Bluhm B."/>
            <person name="Cannon C."/>
            <person name="Castanera R."/>
            <person name="Culley D."/>
            <person name="Daum C."/>
            <person name="Ezra D."/>
            <person name="Gonzalez J."/>
            <person name="Henrissat B."/>
            <person name="Kuo A."/>
            <person name="Liang C."/>
            <person name="Lipzen A."/>
            <person name="Lutzoni F."/>
            <person name="Magnuson J."/>
            <person name="Mondo S."/>
            <person name="Nolan M."/>
            <person name="Ohm R."/>
            <person name="Pangilinan J."/>
            <person name="Park H.-J."/>
            <person name="Ramirez L."/>
            <person name="Alfaro M."/>
            <person name="Sun H."/>
            <person name="Tritt A."/>
            <person name="Yoshinaga Y."/>
            <person name="Zwiers L.-H."/>
            <person name="Turgeon B."/>
            <person name="Goodwin S."/>
            <person name="Spatafora J."/>
            <person name="Crous P."/>
            <person name="Grigoriev I."/>
        </authorList>
    </citation>
    <scope>NUCLEOTIDE SEQUENCE</scope>
    <source>
        <strain evidence="9">CBS 133067</strain>
    </source>
</reference>
<protein>
    <recommendedName>
        <fullName evidence="4">Threonylcarbamoyl-AMP synthase</fullName>
        <ecNumber evidence="3">2.7.7.87</ecNumber>
    </recommendedName>
</protein>
<gene>
    <name evidence="9" type="ORF">NA57DRAFT_58348</name>
</gene>
<dbReference type="GO" id="GO:0006450">
    <property type="term" value="P:regulation of translational fidelity"/>
    <property type="evidence" value="ECO:0007669"/>
    <property type="project" value="TreeGrafter"/>
</dbReference>
<dbReference type="GO" id="GO:0000049">
    <property type="term" value="F:tRNA binding"/>
    <property type="evidence" value="ECO:0007669"/>
    <property type="project" value="TreeGrafter"/>
</dbReference>
<keyword evidence="5" id="KW-0963">Cytoplasm</keyword>
<evidence type="ECO:0000313" key="10">
    <source>
        <dbReference type="Proteomes" id="UP000799772"/>
    </source>
</evidence>
<evidence type="ECO:0000313" key="9">
    <source>
        <dbReference type="EMBL" id="KAF2096433.1"/>
    </source>
</evidence>
<dbReference type="Gene3D" id="3.90.870.10">
    <property type="entry name" value="DHBP synthase"/>
    <property type="match status" value="1"/>
</dbReference>
<dbReference type="Pfam" id="PF01300">
    <property type="entry name" value="Sua5_yciO_yrdC"/>
    <property type="match status" value="1"/>
</dbReference>
<feature type="domain" description="YrdC-like" evidence="8">
    <location>
        <begin position="19"/>
        <end position="218"/>
    </location>
</feature>
<dbReference type="EC" id="2.7.7.87" evidence="3"/>